<sequence>MSLFSAMTEIVWRDNYYSDVVNFIVYKQVAYNNYANA</sequence>
<evidence type="ECO:0000313" key="2">
    <source>
        <dbReference type="Proteomes" id="UP000190837"/>
    </source>
</evidence>
<reference evidence="2" key="1">
    <citation type="submission" date="2016-04" db="EMBL/GenBank/DDBJ databases">
        <authorList>
            <person name="Tagini F."/>
        </authorList>
    </citation>
    <scope>NUCLEOTIDE SEQUENCE [LARGE SCALE GENOMIC DNA]</scope>
    <source>
        <strain evidence="2">CHUV0807</strain>
    </source>
</reference>
<name>A0A1C3H4K4_9GAMM</name>
<protein>
    <submittedName>
        <fullName evidence="1">Uncharacterized protein</fullName>
    </submittedName>
</protein>
<dbReference type="EMBL" id="FKLO01000048">
    <property type="protein sequence ID" value="SAM65123.1"/>
    <property type="molecule type" value="Genomic_DNA"/>
</dbReference>
<organism evidence="1 2">
    <name type="scientific">Cardiobacterium hominis</name>
    <dbReference type="NCBI Taxonomy" id="2718"/>
    <lineage>
        <taxon>Bacteria</taxon>
        <taxon>Pseudomonadati</taxon>
        <taxon>Pseudomonadota</taxon>
        <taxon>Gammaproteobacteria</taxon>
        <taxon>Cardiobacteriales</taxon>
        <taxon>Cardiobacteriaceae</taxon>
        <taxon>Cardiobacterium</taxon>
    </lineage>
</organism>
<dbReference type="AlphaFoldDB" id="A0A1C3H4K4"/>
<dbReference type="Proteomes" id="UP000190837">
    <property type="component" value="Unassembled WGS sequence"/>
</dbReference>
<gene>
    <name evidence="1" type="ORF">CHUV0807_1313</name>
</gene>
<proteinExistence type="predicted"/>
<evidence type="ECO:0000313" key="1">
    <source>
        <dbReference type="EMBL" id="SAM65123.1"/>
    </source>
</evidence>
<accession>A0A1C3H4K4</accession>